<evidence type="ECO:0000313" key="3">
    <source>
        <dbReference type="Proteomes" id="UP000248555"/>
    </source>
</evidence>
<dbReference type="EMBL" id="QLMH01000022">
    <property type="protein sequence ID" value="RAK15350.1"/>
    <property type="molecule type" value="Genomic_DNA"/>
</dbReference>
<gene>
    <name evidence="2" type="ORF">B0I26_12242</name>
</gene>
<comment type="caution">
    <text evidence="2">The sequence shown here is derived from an EMBL/GenBank/DDBJ whole genome shotgun (WGS) entry which is preliminary data.</text>
</comment>
<dbReference type="Proteomes" id="UP000248555">
    <property type="component" value="Unassembled WGS sequence"/>
</dbReference>
<organism evidence="2 3">
    <name type="scientific">Paranoxybacillus vitaminiphilus</name>
    <dbReference type="NCBI Taxonomy" id="581036"/>
    <lineage>
        <taxon>Bacteria</taxon>
        <taxon>Bacillati</taxon>
        <taxon>Bacillota</taxon>
        <taxon>Bacilli</taxon>
        <taxon>Bacillales</taxon>
        <taxon>Anoxybacillaceae</taxon>
        <taxon>Paranoxybacillus</taxon>
    </lineage>
</organism>
<accession>A0A327Y2N0</accession>
<sequence length="263" mass="31222">MKQHRTTTDQQIQLQQKMIHYRSEIASYKNKLKALEAELKKETLRNQYLQKKLHHIQTDNIEQYEKKIADLENQLLSYEVALEEEKTQFSELKKNLYLQKEQQHSQPIIKLQSFFNYSFFFPETNEDDLLIFGNFMIDNIGTEPLHEPMICIRIKPIHAGKLSGKISTKQVKMEENFLLSEHSSTEWTFVHENWRESIKNNGEYWLKPLHHSTLAPCKVLQFHNFEIRARKTDDENALVVEGYVYCKELPKGIPSLNNIIVNW</sequence>
<keyword evidence="1" id="KW-0175">Coiled coil</keyword>
<feature type="coiled-coil region" evidence="1">
    <location>
        <begin position="18"/>
        <end position="95"/>
    </location>
</feature>
<dbReference type="AlphaFoldDB" id="A0A327Y2N0"/>
<name>A0A327Y2N0_9BACL</name>
<reference evidence="2 3" key="1">
    <citation type="submission" date="2018-06" db="EMBL/GenBank/DDBJ databases">
        <title>Genomic Encyclopedia of Type Strains, Phase III (KMG-III): the genomes of soil and plant-associated and newly described type strains.</title>
        <authorList>
            <person name="Whitman W."/>
        </authorList>
    </citation>
    <scope>NUCLEOTIDE SEQUENCE [LARGE SCALE GENOMIC DNA]</scope>
    <source>
        <strain evidence="2 3">CGMCC 1.8979</strain>
    </source>
</reference>
<evidence type="ECO:0000313" key="2">
    <source>
        <dbReference type="EMBL" id="RAK15350.1"/>
    </source>
</evidence>
<protein>
    <submittedName>
        <fullName evidence="2">Uncharacterized protein</fullName>
    </submittedName>
</protein>
<proteinExistence type="predicted"/>
<keyword evidence="3" id="KW-1185">Reference proteome</keyword>
<evidence type="ECO:0000256" key="1">
    <source>
        <dbReference type="SAM" id="Coils"/>
    </source>
</evidence>